<feature type="signal peptide" evidence="1">
    <location>
        <begin position="1"/>
        <end position="29"/>
    </location>
</feature>
<feature type="chain" id="PRO_5033989192" evidence="1">
    <location>
        <begin position="30"/>
        <end position="89"/>
    </location>
</feature>
<evidence type="ECO:0000313" key="2">
    <source>
        <dbReference type="Ensembl" id="ENSCCNP00000021416.1"/>
    </source>
</evidence>
<evidence type="ECO:0000256" key="1">
    <source>
        <dbReference type="SAM" id="SignalP"/>
    </source>
</evidence>
<sequence length="89" mass="9619">TSHTTKWLCGDFIIHVCVVFSQSRPSADAAPGRVSPARASGEWTHCVRPLQCWCGPLYCSCVWLAPLRAGLEPEEGTVLSHGQEAGCVH</sequence>
<dbReference type="AlphaFoldDB" id="A0A8C0X6D6"/>
<name>A0A8C0X6D6_CASCN</name>
<proteinExistence type="predicted"/>
<dbReference type="Ensembl" id="ENSCCNT00000027551.1">
    <property type="protein sequence ID" value="ENSCCNP00000021416.1"/>
    <property type="gene ID" value="ENSCCNG00000021214.1"/>
</dbReference>
<reference evidence="2" key="1">
    <citation type="submission" date="2023-09" db="UniProtKB">
        <authorList>
            <consortium name="Ensembl"/>
        </authorList>
    </citation>
    <scope>IDENTIFICATION</scope>
</reference>
<keyword evidence="1" id="KW-0732">Signal</keyword>
<organism evidence="2">
    <name type="scientific">Castor canadensis</name>
    <name type="common">American beaver</name>
    <dbReference type="NCBI Taxonomy" id="51338"/>
    <lineage>
        <taxon>Eukaryota</taxon>
        <taxon>Metazoa</taxon>
        <taxon>Chordata</taxon>
        <taxon>Craniata</taxon>
        <taxon>Vertebrata</taxon>
        <taxon>Euteleostomi</taxon>
        <taxon>Mammalia</taxon>
        <taxon>Eutheria</taxon>
        <taxon>Euarchontoglires</taxon>
        <taxon>Glires</taxon>
        <taxon>Rodentia</taxon>
        <taxon>Castorimorpha</taxon>
        <taxon>Castoridae</taxon>
        <taxon>Castor</taxon>
    </lineage>
</organism>
<protein>
    <submittedName>
        <fullName evidence="2">Uncharacterized protein</fullName>
    </submittedName>
</protein>
<accession>A0A8C0X6D6</accession>